<feature type="signal peptide" evidence="1">
    <location>
        <begin position="1"/>
        <end position="17"/>
    </location>
</feature>
<evidence type="ECO:0000256" key="1">
    <source>
        <dbReference type="SAM" id="SignalP"/>
    </source>
</evidence>
<feature type="chain" id="PRO_5044815355" evidence="1">
    <location>
        <begin position="18"/>
        <end position="186"/>
    </location>
</feature>
<dbReference type="EMBL" id="JBDJPC010000006">
    <property type="protein sequence ID" value="KAL1497549.1"/>
    <property type="molecule type" value="Genomic_DNA"/>
</dbReference>
<protein>
    <submittedName>
        <fullName evidence="2">Uncharacterized protein</fullName>
    </submittedName>
</protein>
<dbReference type="Proteomes" id="UP001566132">
    <property type="component" value="Unassembled WGS sequence"/>
</dbReference>
<keyword evidence="3" id="KW-1185">Reference proteome</keyword>
<name>A0ABD1EM29_HYPHA</name>
<proteinExistence type="predicted"/>
<organism evidence="2 3">
    <name type="scientific">Hypothenemus hampei</name>
    <name type="common">Coffee berry borer</name>
    <dbReference type="NCBI Taxonomy" id="57062"/>
    <lineage>
        <taxon>Eukaryota</taxon>
        <taxon>Metazoa</taxon>
        <taxon>Ecdysozoa</taxon>
        <taxon>Arthropoda</taxon>
        <taxon>Hexapoda</taxon>
        <taxon>Insecta</taxon>
        <taxon>Pterygota</taxon>
        <taxon>Neoptera</taxon>
        <taxon>Endopterygota</taxon>
        <taxon>Coleoptera</taxon>
        <taxon>Polyphaga</taxon>
        <taxon>Cucujiformia</taxon>
        <taxon>Curculionidae</taxon>
        <taxon>Scolytinae</taxon>
        <taxon>Hypothenemus</taxon>
    </lineage>
</organism>
<gene>
    <name evidence="2" type="ORF">ABEB36_008490</name>
</gene>
<sequence>MLRFAVVLFAFVYQANAGCLFPPPPCPIPGASAKVLQAAALRAPAILPCPPVATQVQQHPDVNIPLPLPSEIPIGRFCSCQKYGITPSLVPCAPAPEPVAAPAPAPIVVSAPAPAPIVVPAPAPCAAAAPLVLPAPAPCAAAAPLVLSAPAPVVLPAPAPSPLANPALLNTLLGLLPAAKPDCGCA</sequence>
<keyword evidence="1" id="KW-0732">Signal</keyword>
<dbReference type="AlphaFoldDB" id="A0ABD1EM29"/>
<evidence type="ECO:0000313" key="2">
    <source>
        <dbReference type="EMBL" id="KAL1497549.1"/>
    </source>
</evidence>
<accession>A0ABD1EM29</accession>
<comment type="caution">
    <text evidence="2">The sequence shown here is derived from an EMBL/GenBank/DDBJ whole genome shotgun (WGS) entry which is preliminary data.</text>
</comment>
<reference evidence="2 3" key="1">
    <citation type="submission" date="2024-05" db="EMBL/GenBank/DDBJ databases">
        <title>Genetic variation in Jamaican populations of the coffee berry borer (Hypothenemus hampei).</title>
        <authorList>
            <person name="Errbii M."/>
            <person name="Myrie A."/>
        </authorList>
    </citation>
    <scope>NUCLEOTIDE SEQUENCE [LARGE SCALE GENOMIC DNA]</scope>
    <source>
        <strain evidence="2">JA-Hopewell-2020-01-JO</strain>
        <tissue evidence="2">Whole body</tissue>
    </source>
</reference>
<evidence type="ECO:0000313" key="3">
    <source>
        <dbReference type="Proteomes" id="UP001566132"/>
    </source>
</evidence>